<dbReference type="GO" id="GO:0004803">
    <property type="term" value="F:transposase activity"/>
    <property type="evidence" value="ECO:0007669"/>
    <property type="project" value="InterPro"/>
</dbReference>
<evidence type="ECO:0000313" key="5">
    <source>
        <dbReference type="EMBL" id="QXJ29081.1"/>
    </source>
</evidence>
<dbReference type="EMBL" id="CP077717">
    <property type="protein sequence ID" value="QXJ29081.1"/>
    <property type="molecule type" value="Genomic_DNA"/>
</dbReference>
<keyword evidence="3" id="KW-0815">Transposition</keyword>
<sequence length="342" mass="39761">MELEHTIRFLRKFMCKGYEIYVRVSEMDLVTLAQLILLILRNLNFKPRKHNLEDIAYAISAYLLGVQITKLGIPPSTLYYYTKKLGVKRRKEERPTCPSCNSNKVIKNGSSRGKTKYKCKTCKRTFYQTPNHKLGRDQKERILKEYLNGMSMRGIAKVEGKPLTTVYSLIKRKGVEAYVNLLVLQEQLKGFTAKVTILDESWTYLRVRHGPKREDIWIWSALADGAPFFTTGDRDYGSFRFLLNSLPKSEVIYTDGYSVYQVLDNRIASKKYTYTVESYNSYCRAHLARLARDTRGGNRSKRMVDYSLALLNVMYPVIYSREITPLNEAYRKGVENIRENLI</sequence>
<dbReference type="Proteomes" id="UP000694018">
    <property type="component" value="Chromosome"/>
</dbReference>
<name>A0A8F5BPS5_SACSH</name>
<gene>
    <name evidence="5" type="ORF">J5U23_01950</name>
</gene>
<dbReference type="PANTHER" id="PTHR33293">
    <property type="entry name" value="INSERTION ELEMENT IS1 1 PROTEIN INSB-RELATED"/>
    <property type="match status" value="1"/>
</dbReference>
<evidence type="ECO:0000313" key="6">
    <source>
        <dbReference type="Proteomes" id="UP000694018"/>
    </source>
</evidence>
<evidence type="ECO:0008006" key="7">
    <source>
        <dbReference type="Google" id="ProtNLM"/>
    </source>
</evidence>
<organism evidence="5 6">
    <name type="scientific">Saccharolobus shibatae (strain ATCC 51178 / DSM 5389 / JCM 8931 / NBRC 15437 / B12)</name>
    <name type="common">Sulfolobus shibatae</name>
    <dbReference type="NCBI Taxonomy" id="523848"/>
    <lineage>
        <taxon>Archaea</taxon>
        <taxon>Thermoproteota</taxon>
        <taxon>Thermoprotei</taxon>
        <taxon>Sulfolobales</taxon>
        <taxon>Sulfolobaceae</taxon>
        <taxon>Saccharolobus</taxon>
    </lineage>
</organism>
<evidence type="ECO:0000256" key="2">
    <source>
        <dbReference type="ARBA" id="ARBA00008841"/>
    </source>
</evidence>
<protein>
    <recommendedName>
        <fullName evidence="7">IS1 family transposase</fullName>
    </recommendedName>
</protein>
<dbReference type="GO" id="GO:0003677">
    <property type="term" value="F:DNA binding"/>
    <property type="evidence" value="ECO:0007669"/>
    <property type="project" value="InterPro"/>
</dbReference>
<dbReference type="Pfam" id="PF03400">
    <property type="entry name" value="DDE_Tnp_IS1"/>
    <property type="match status" value="1"/>
</dbReference>
<dbReference type="InterPro" id="IPR051354">
    <property type="entry name" value="Transposase_27_IS1"/>
</dbReference>
<accession>A0A8F5BPS5</accession>
<reference evidence="5" key="1">
    <citation type="journal article" date="2021" name="Environ. Microbiol.">
        <title>New insights into the diversity and evolution of the archaeal mobilome from three complete genomes of Saccharolobus shibatae.</title>
        <authorList>
            <person name="Medvedeva S."/>
            <person name="Brandt D."/>
            <person name="Cvirkaite-Krupovic V."/>
            <person name="Liu Y."/>
            <person name="Severinov K."/>
            <person name="Ishino S."/>
            <person name="Ishino Y."/>
            <person name="Prangishvili D."/>
            <person name="Kalinowski J."/>
            <person name="Krupovic M."/>
        </authorList>
    </citation>
    <scope>NUCLEOTIDE SEQUENCE</scope>
    <source>
        <strain evidence="5">B12</strain>
    </source>
</reference>
<dbReference type="PANTHER" id="PTHR33293:SF1">
    <property type="entry name" value="INSERTION ELEMENT IS1 1 PROTEIN INSB-RELATED"/>
    <property type="match status" value="1"/>
</dbReference>
<evidence type="ECO:0000256" key="3">
    <source>
        <dbReference type="ARBA" id="ARBA00022578"/>
    </source>
</evidence>
<evidence type="ECO:0000256" key="4">
    <source>
        <dbReference type="ARBA" id="ARBA00023172"/>
    </source>
</evidence>
<comment type="similarity">
    <text evidence="2">Belongs to the transposase 27 family.</text>
</comment>
<dbReference type="AlphaFoldDB" id="A0A8F5BPS5"/>
<dbReference type="GO" id="GO:0006313">
    <property type="term" value="P:DNA transposition"/>
    <property type="evidence" value="ECO:0007669"/>
    <property type="project" value="InterPro"/>
</dbReference>
<comment type="function">
    <text evidence="1">Absolutely required for transposition of IS1.</text>
</comment>
<evidence type="ECO:0000256" key="1">
    <source>
        <dbReference type="ARBA" id="ARBA00004091"/>
    </source>
</evidence>
<dbReference type="NCBIfam" id="NF033558">
    <property type="entry name" value="transpos_IS1"/>
    <property type="match status" value="1"/>
</dbReference>
<dbReference type="KEGG" id="sshi:J5U23_01950"/>
<dbReference type="Gene3D" id="1.10.10.60">
    <property type="entry name" value="Homeodomain-like"/>
    <property type="match status" value="1"/>
</dbReference>
<dbReference type="InterPro" id="IPR005063">
    <property type="entry name" value="Transposase_27"/>
</dbReference>
<keyword evidence="4" id="KW-0233">DNA recombination</keyword>
<proteinExistence type="inferred from homology"/>